<evidence type="ECO:0000313" key="20">
    <source>
        <dbReference type="Proteomes" id="UP000256970"/>
    </source>
</evidence>
<protein>
    <recommendedName>
        <fullName evidence="4">procollagen-proline 4-dioxygenase</fullName>
        <ecNumber evidence="4">1.14.11.2</ecNumber>
    </recommendedName>
</protein>
<dbReference type="PANTHER" id="PTHR10869">
    <property type="entry name" value="PROLYL 4-HYDROXYLASE ALPHA SUBUNIT"/>
    <property type="match status" value="1"/>
</dbReference>
<comment type="similarity">
    <text evidence="3">Belongs to the P4HA family.</text>
</comment>
<dbReference type="Pfam" id="PF13640">
    <property type="entry name" value="2OG-FeII_Oxy_3"/>
    <property type="match status" value="1"/>
</dbReference>
<dbReference type="EC" id="1.14.11.2" evidence="4"/>
<organism evidence="19 20">
    <name type="scientific">Tetradesmus obliquus</name>
    <name type="common">Green alga</name>
    <name type="synonym">Acutodesmus obliquus</name>
    <dbReference type="NCBI Taxonomy" id="3088"/>
    <lineage>
        <taxon>Eukaryota</taxon>
        <taxon>Viridiplantae</taxon>
        <taxon>Chlorophyta</taxon>
        <taxon>core chlorophytes</taxon>
        <taxon>Chlorophyceae</taxon>
        <taxon>CS clade</taxon>
        <taxon>Sphaeropleales</taxon>
        <taxon>Scenedesmaceae</taxon>
        <taxon>Tetradesmus</taxon>
    </lineage>
</organism>
<proteinExistence type="inferred from homology"/>
<evidence type="ECO:0000256" key="2">
    <source>
        <dbReference type="ARBA" id="ARBA00004648"/>
    </source>
</evidence>
<evidence type="ECO:0000256" key="6">
    <source>
        <dbReference type="ARBA" id="ARBA00022723"/>
    </source>
</evidence>
<feature type="domain" description="Fe2OG dioxygenase" evidence="17">
    <location>
        <begin position="155"/>
        <end position="275"/>
    </location>
</feature>
<feature type="domain" description="ShKT" evidence="18">
    <location>
        <begin position="302"/>
        <end position="342"/>
    </location>
</feature>
<keyword evidence="10" id="KW-0560">Oxidoreductase</keyword>
<dbReference type="EMBL" id="FNXT01000138">
    <property type="protein sequence ID" value="SZX61343.1"/>
    <property type="molecule type" value="Genomic_DNA"/>
</dbReference>
<keyword evidence="16" id="KW-0732">Signal</keyword>
<dbReference type="InterPro" id="IPR005123">
    <property type="entry name" value="Oxoglu/Fe-dep_dioxygenase_dom"/>
</dbReference>
<feature type="region of interest" description="Disordered" evidence="15">
    <location>
        <begin position="29"/>
        <end position="61"/>
    </location>
</feature>
<evidence type="ECO:0000256" key="14">
    <source>
        <dbReference type="ARBA" id="ARBA00049169"/>
    </source>
</evidence>
<dbReference type="InterPro" id="IPR044862">
    <property type="entry name" value="Pro_4_hyd_alph_FE2OG_OXY"/>
</dbReference>
<evidence type="ECO:0000256" key="10">
    <source>
        <dbReference type="ARBA" id="ARBA00023002"/>
    </source>
</evidence>
<keyword evidence="5" id="KW-0812">Transmembrane</keyword>
<evidence type="ECO:0000256" key="3">
    <source>
        <dbReference type="ARBA" id="ARBA00006511"/>
    </source>
</evidence>
<comment type="cofactor">
    <cofactor evidence="1">
        <name>L-ascorbate</name>
        <dbReference type="ChEBI" id="CHEBI:38290"/>
    </cofactor>
</comment>
<gene>
    <name evidence="19" type="ORF">BQ4739_LOCUS1845</name>
</gene>
<dbReference type="GO" id="GO:0005506">
    <property type="term" value="F:iron ion binding"/>
    <property type="evidence" value="ECO:0007669"/>
    <property type="project" value="InterPro"/>
</dbReference>
<comment type="subcellular location">
    <subcellularLocation>
        <location evidence="2">Endoplasmic reticulum membrane</location>
        <topology evidence="2">Single-pass type II membrane protein</topology>
    </subcellularLocation>
</comment>
<dbReference type="InterPro" id="IPR003582">
    <property type="entry name" value="ShKT_dom"/>
</dbReference>
<keyword evidence="7" id="KW-0223">Dioxygenase</keyword>
<dbReference type="GO" id="GO:0004656">
    <property type="term" value="F:procollagen-proline 4-dioxygenase activity"/>
    <property type="evidence" value="ECO:0007669"/>
    <property type="project" value="UniProtKB-EC"/>
</dbReference>
<evidence type="ECO:0000256" key="7">
    <source>
        <dbReference type="ARBA" id="ARBA00022964"/>
    </source>
</evidence>
<keyword evidence="13" id="KW-0325">Glycoprotein</keyword>
<dbReference type="PROSITE" id="PS51471">
    <property type="entry name" value="FE2OG_OXY"/>
    <property type="match status" value="1"/>
</dbReference>
<evidence type="ECO:0000256" key="8">
    <source>
        <dbReference type="ARBA" id="ARBA00022968"/>
    </source>
</evidence>
<evidence type="ECO:0000256" key="5">
    <source>
        <dbReference type="ARBA" id="ARBA00022692"/>
    </source>
</evidence>
<feature type="signal peptide" evidence="16">
    <location>
        <begin position="1"/>
        <end position="27"/>
    </location>
</feature>
<keyword evidence="12" id="KW-0472">Membrane</keyword>
<dbReference type="FunFam" id="2.60.120.620:FF:000002">
    <property type="entry name" value="Prolyl 4-hydroxylase 4"/>
    <property type="match status" value="1"/>
</dbReference>
<dbReference type="InterPro" id="IPR045054">
    <property type="entry name" value="P4HA-like"/>
</dbReference>
<comment type="catalytic activity">
    <reaction evidence="14">
        <text>L-prolyl-[collagen] + 2-oxoglutarate + O2 = trans-4-hydroxy-L-prolyl-[collagen] + succinate + CO2</text>
        <dbReference type="Rhea" id="RHEA:18945"/>
        <dbReference type="Rhea" id="RHEA-COMP:11676"/>
        <dbReference type="Rhea" id="RHEA-COMP:11680"/>
        <dbReference type="ChEBI" id="CHEBI:15379"/>
        <dbReference type="ChEBI" id="CHEBI:16526"/>
        <dbReference type="ChEBI" id="CHEBI:16810"/>
        <dbReference type="ChEBI" id="CHEBI:30031"/>
        <dbReference type="ChEBI" id="CHEBI:50342"/>
        <dbReference type="ChEBI" id="CHEBI:61965"/>
        <dbReference type="EC" id="1.14.11.2"/>
    </reaction>
</comment>
<keyword evidence="9" id="KW-1133">Transmembrane helix</keyword>
<dbReference type="GO" id="GO:0031418">
    <property type="term" value="F:L-ascorbic acid binding"/>
    <property type="evidence" value="ECO:0007669"/>
    <property type="project" value="InterPro"/>
</dbReference>
<dbReference type="SMART" id="SM00254">
    <property type="entry name" value="ShKT"/>
    <property type="match status" value="1"/>
</dbReference>
<reference evidence="19 20" key="1">
    <citation type="submission" date="2016-10" db="EMBL/GenBank/DDBJ databases">
        <authorList>
            <person name="Cai Z."/>
        </authorList>
    </citation>
    <scope>NUCLEOTIDE SEQUENCE [LARGE SCALE GENOMIC DNA]</scope>
</reference>
<keyword evidence="11" id="KW-0408">Iron</keyword>
<keyword evidence="6" id="KW-0479">Metal-binding</keyword>
<sequence length="370" mass="39958">MSKRDTTLRLLSLAALCLLAAAKKANTAYDEDAAPPDWAGGDLDSNPSVEPPSAGAAVPVQPDVLSHRTERMQVLDEEARIFLFRGFLSPEECDHIIALSDPQLQRSGVVNTESGGSDISDIRTSSGVFLERGQDDVVKAIEQRIAAWTLLPVGNGEGLQVLRYHKSQKYDAHWDYFFHKEGTANGGNRAATVLSYLSGVEEGGETVFPNIPAPGGENVGFSECARKHLAVRPRKGDAVLFHSIAPHGALEKKSLHAACPVIKGVKYSMAKWIHVGHYATAGEVPIAIEQEVHQIPKPKGACEDDNDFCDSWASTGECTNNVAYMIGSKYAPGHCLKACGMCHLLKEWKGEGEGQQQQQQGQEEAEVTAA</sequence>
<dbReference type="GO" id="GO:0005789">
    <property type="term" value="C:endoplasmic reticulum membrane"/>
    <property type="evidence" value="ECO:0007669"/>
    <property type="project" value="UniProtKB-SubCell"/>
</dbReference>
<dbReference type="SMART" id="SM00702">
    <property type="entry name" value="P4Hc"/>
    <property type="match status" value="1"/>
</dbReference>
<evidence type="ECO:0000256" key="1">
    <source>
        <dbReference type="ARBA" id="ARBA00001961"/>
    </source>
</evidence>
<evidence type="ECO:0000256" key="16">
    <source>
        <dbReference type="SAM" id="SignalP"/>
    </source>
</evidence>
<accession>A0A383V8R0</accession>
<evidence type="ECO:0000313" key="19">
    <source>
        <dbReference type="EMBL" id="SZX61343.1"/>
    </source>
</evidence>
<keyword evidence="8" id="KW-0735">Signal-anchor</keyword>
<evidence type="ECO:0000259" key="17">
    <source>
        <dbReference type="PROSITE" id="PS51471"/>
    </source>
</evidence>
<dbReference type="STRING" id="3088.A0A383V8R0"/>
<dbReference type="Gene3D" id="2.60.120.620">
    <property type="entry name" value="q2cbj1_9rhob like domain"/>
    <property type="match status" value="1"/>
</dbReference>
<evidence type="ECO:0000256" key="11">
    <source>
        <dbReference type="ARBA" id="ARBA00023004"/>
    </source>
</evidence>
<dbReference type="InterPro" id="IPR006620">
    <property type="entry name" value="Pro_4_hyd_alph"/>
</dbReference>
<evidence type="ECO:0000256" key="15">
    <source>
        <dbReference type="SAM" id="MobiDB-lite"/>
    </source>
</evidence>
<name>A0A383V8R0_TETOB</name>
<evidence type="ECO:0000259" key="18">
    <source>
        <dbReference type="PROSITE" id="PS51670"/>
    </source>
</evidence>
<dbReference type="PANTHER" id="PTHR10869:SF238">
    <property type="entry name" value="PROLYL 4-HYDROXYLASE 6-RELATED"/>
    <property type="match status" value="1"/>
</dbReference>
<evidence type="ECO:0000256" key="9">
    <source>
        <dbReference type="ARBA" id="ARBA00022989"/>
    </source>
</evidence>
<dbReference type="PROSITE" id="PS51670">
    <property type="entry name" value="SHKT"/>
    <property type="match status" value="1"/>
</dbReference>
<evidence type="ECO:0000256" key="12">
    <source>
        <dbReference type="ARBA" id="ARBA00023136"/>
    </source>
</evidence>
<keyword evidence="20" id="KW-1185">Reference proteome</keyword>
<dbReference type="Proteomes" id="UP000256970">
    <property type="component" value="Unassembled WGS sequence"/>
</dbReference>
<evidence type="ECO:0000256" key="13">
    <source>
        <dbReference type="ARBA" id="ARBA00023180"/>
    </source>
</evidence>
<feature type="chain" id="PRO_5016582770" description="procollagen-proline 4-dioxygenase" evidence="16">
    <location>
        <begin position="28"/>
        <end position="370"/>
    </location>
</feature>
<dbReference type="AlphaFoldDB" id="A0A383V8R0"/>
<evidence type="ECO:0000256" key="4">
    <source>
        <dbReference type="ARBA" id="ARBA00012269"/>
    </source>
</evidence>